<gene>
    <name evidence="2" type="ORF">F0L74_02755</name>
</gene>
<comment type="caution">
    <text evidence="2">The sequence shown here is derived from an EMBL/GenBank/DDBJ whole genome shotgun (WGS) entry which is preliminary data.</text>
</comment>
<reference evidence="2 3" key="2">
    <citation type="submission" date="2019-09" db="EMBL/GenBank/DDBJ databases">
        <authorList>
            <person name="Jin C."/>
        </authorList>
    </citation>
    <scope>NUCLEOTIDE SEQUENCE [LARGE SCALE GENOMIC DNA]</scope>
    <source>
        <strain evidence="2 3">BN140078</strain>
    </source>
</reference>
<dbReference type="Gene3D" id="3.40.50.410">
    <property type="entry name" value="von Willebrand factor, type A domain"/>
    <property type="match status" value="1"/>
</dbReference>
<sequence length="297" mass="34443">MSSRPLLDPKVLTAIKDLSLVARTVIDGFMAGLNRSQVKGTGLEFSQYRSYQPGDDLRWLDWKMYARSDRYYIRESEMETSISVRFLIDASNSMNHQDSGLSKMDYARYLAAALAYLSFMQGDATGLYVFQDGQLFSLPSRKDPQHLSRIFYQLENIQPAGQFTNEVHYKQLFTGERRKELLIFITDMYQQRQEITTLLNSLAALQHEIIVFHLMGRNELEMNFSGYTTLQDLETGETTPLNNAQMKKAYTAKLQAYLAATRMQLLEQNIFYRLVEMDQPLDKALRDFLNQRQKSLI</sequence>
<accession>A0A5B2VZR3</accession>
<dbReference type="InterPro" id="IPR036465">
    <property type="entry name" value="vWFA_dom_sf"/>
</dbReference>
<keyword evidence="3" id="KW-1185">Reference proteome</keyword>
<dbReference type="PANTHER" id="PTHR33608:SF7">
    <property type="entry name" value="DUF58 DOMAIN-CONTAINING PROTEIN"/>
    <property type="match status" value="1"/>
</dbReference>
<evidence type="ECO:0000313" key="2">
    <source>
        <dbReference type="EMBL" id="KAA2244901.1"/>
    </source>
</evidence>
<dbReference type="SUPFAM" id="SSF53300">
    <property type="entry name" value="vWA-like"/>
    <property type="match status" value="1"/>
</dbReference>
<proteinExistence type="predicted"/>
<dbReference type="InterPro" id="IPR002881">
    <property type="entry name" value="DUF58"/>
</dbReference>
<dbReference type="AlphaFoldDB" id="A0A5B2VZR3"/>
<organism evidence="2 3">
    <name type="scientific">Chitinophaga agrisoli</name>
    <dbReference type="NCBI Taxonomy" id="2607653"/>
    <lineage>
        <taxon>Bacteria</taxon>
        <taxon>Pseudomonadati</taxon>
        <taxon>Bacteroidota</taxon>
        <taxon>Chitinophagia</taxon>
        <taxon>Chitinophagales</taxon>
        <taxon>Chitinophagaceae</taxon>
        <taxon>Chitinophaga</taxon>
    </lineage>
</organism>
<evidence type="ECO:0000259" key="1">
    <source>
        <dbReference type="Pfam" id="PF01882"/>
    </source>
</evidence>
<dbReference type="Pfam" id="PF01882">
    <property type="entry name" value="DUF58"/>
    <property type="match status" value="1"/>
</dbReference>
<evidence type="ECO:0000313" key="3">
    <source>
        <dbReference type="Proteomes" id="UP000324611"/>
    </source>
</evidence>
<feature type="domain" description="DUF58" evidence="1">
    <location>
        <begin position="47"/>
        <end position="253"/>
    </location>
</feature>
<name>A0A5B2VZR3_9BACT</name>
<dbReference type="EMBL" id="VUOC01000001">
    <property type="protein sequence ID" value="KAA2244901.1"/>
    <property type="molecule type" value="Genomic_DNA"/>
</dbReference>
<dbReference type="Proteomes" id="UP000324611">
    <property type="component" value="Unassembled WGS sequence"/>
</dbReference>
<dbReference type="RefSeq" id="WP_149836297.1">
    <property type="nucleotide sequence ID" value="NZ_VUOC01000001.1"/>
</dbReference>
<dbReference type="PANTHER" id="PTHR33608">
    <property type="entry name" value="BLL2464 PROTEIN"/>
    <property type="match status" value="1"/>
</dbReference>
<protein>
    <submittedName>
        <fullName evidence="2">DUF58 domain-containing protein</fullName>
    </submittedName>
</protein>
<reference evidence="2 3" key="1">
    <citation type="submission" date="2019-09" db="EMBL/GenBank/DDBJ databases">
        <title>Chitinophaga ginsengihumi sp. nov., isolated from soil of ginseng rhizosphere.</title>
        <authorList>
            <person name="Lee J."/>
        </authorList>
    </citation>
    <scope>NUCLEOTIDE SEQUENCE [LARGE SCALE GENOMIC DNA]</scope>
    <source>
        <strain evidence="2 3">BN140078</strain>
    </source>
</reference>